<evidence type="ECO:0000256" key="11">
    <source>
        <dbReference type="ARBA" id="ARBA00023098"/>
    </source>
</evidence>
<keyword evidence="7" id="KW-0378">Hydrolase</keyword>
<dbReference type="STRING" id="1330018.A0A167M5F0"/>
<sequence length="450" mass="48650">MATNELKVLTLNCWGLKWLSADLEPRIRGIAESLAGGSYDVVAFQELWVHAHYDHFRTRLAKCLPYGKMFFGGALGAGLAIFSKFPIVESHTQSYPLNGSPLAVAAGDWFVGKAVGSVVLSHPTLGEVEVFTTHMYASGGEDGPEERRAHRLVQSWVLANLLRGSAARGRHVILTGDLNSIPTALSINLLASHAGLTDAFAQTHPQAAGSNLHQTPYSLQSAELAIRDLGITADSPLNTYSAHKKLDASARRWQGKRLDYVYYRSDSLRCTESQVVFTDKVPGFDFSYSDHFGLEATLAIIPSGPSDAQPKPAPPPPALTARTLSQTLQALSTFYRQSRSTARLYMTGFNGCILALLALIIGSGFQPNRKVNPLLVILAAAATWGGTTLLYVGFVYGKWEQRALMTTIEEMELEMRRLDGAARGSLLSGSETGSGDSREGLIRNGPSAVV</sequence>
<keyword evidence="9" id="KW-0746">Sphingolipid metabolism</keyword>
<evidence type="ECO:0000256" key="3">
    <source>
        <dbReference type="ARBA" id="ARBA00004991"/>
    </source>
</evidence>
<feature type="region of interest" description="Disordered" evidence="13">
    <location>
        <begin position="427"/>
        <end position="450"/>
    </location>
</feature>
<keyword evidence="10 14" id="KW-1133">Transmembrane helix</keyword>
<reference evidence="16 17" key="1">
    <citation type="journal article" date="2016" name="Mol. Biol. Evol.">
        <title>Comparative Genomics of Early-Diverging Mushroom-Forming Fungi Provides Insights into the Origins of Lignocellulose Decay Capabilities.</title>
        <authorList>
            <person name="Nagy L.G."/>
            <person name="Riley R."/>
            <person name="Tritt A."/>
            <person name="Adam C."/>
            <person name="Daum C."/>
            <person name="Floudas D."/>
            <person name="Sun H."/>
            <person name="Yadav J.S."/>
            <person name="Pangilinan J."/>
            <person name="Larsson K.H."/>
            <person name="Matsuura K."/>
            <person name="Barry K."/>
            <person name="Labutti K."/>
            <person name="Kuo R."/>
            <person name="Ohm R.A."/>
            <person name="Bhattacharya S.S."/>
            <person name="Shirouzu T."/>
            <person name="Yoshinaga Y."/>
            <person name="Martin F.M."/>
            <person name="Grigoriev I.V."/>
            <person name="Hibbett D.S."/>
        </authorList>
    </citation>
    <scope>NUCLEOTIDE SEQUENCE [LARGE SCALE GENOMIC DNA]</scope>
    <source>
        <strain evidence="16 17">TUFC12733</strain>
    </source>
</reference>
<keyword evidence="5 14" id="KW-0812">Transmembrane</keyword>
<comment type="similarity">
    <text evidence="4">Belongs to the neutral sphingomyelinase family.</text>
</comment>
<evidence type="ECO:0000259" key="15">
    <source>
        <dbReference type="Pfam" id="PF03372"/>
    </source>
</evidence>
<keyword evidence="6" id="KW-0479">Metal-binding</keyword>
<evidence type="ECO:0000256" key="4">
    <source>
        <dbReference type="ARBA" id="ARBA00006335"/>
    </source>
</evidence>
<protein>
    <submittedName>
        <fullName evidence="16">DNase I-like protein</fullName>
    </submittedName>
</protein>
<dbReference type="EMBL" id="KV417284">
    <property type="protein sequence ID" value="KZO96353.1"/>
    <property type="molecule type" value="Genomic_DNA"/>
</dbReference>
<comment type="pathway">
    <text evidence="3">Sphingolipid metabolism.</text>
</comment>
<dbReference type="InterPro" id="IPR038772">
    <property type="entry name" value="Sph/SMPD2-like"/>
</dbReference>
<evidence type="ECO:0000313" key="17">
    <source>
        <dbReference type="Proteomes" id="UP000076738"/>
    </source>
</evidence>
<feature type="transmembrane region" description="Helical" evidence="14">
    <location>
        <begin position="344"/>
        <end position="362"/>
    </location>
</feature>
<dbReference type="SUPFAM" id="SSF56219">
    <property type="entry name" value="DNase I-like"/>
    <property type="match status" value="1"/>
</dbReference>
<dbReference type="GO" id="GO:0004767">
    <property type="term" value="F:sphingomyelin phosphodiesterase activity"/>
    <property type="evidence" value="ECO:0007669"/>
    <property type="project" value="InterPro"/>
</dbReference>
<dbReference type="Proteomes" id="UP000076738">
    <property type="component" value="Unassembled WGS sequence"/>
</dbReference>
<evidence type="ECO:0000256" key="6">
    <source>
        <dbReference type="ARBA" id="ARBA00022723"/>
    </source>
</evidence>
<comment type="subcellular location">
    <subcellularLocation>
        <location evidence="1">Membrane</location>
        <topology evidence="1">Multi-pass membrane protein</topology>
    </subcellularLocation>
</comment>
<keyword evidence="11" id="KW-0443">Lipid metabolism</keyword>
<dbReference type="PANTHER" id="PTHR16320">
    <property type="entry name" value="SPHINGOMYELINASE FAMILY MEMBER"/>
    <property type="match status" value="1"/>
</dbReference>
<evidence type="ECO:0000256" key="1">
    <source>
        <dbReference type="ARBA" id="ARBA00004141"/>
    </source>
</evidence>
<feature type="domain" description="Endonuclease/exonuclease/phosphatase" evidence="15">
    <location>
        <begin position="9"/>
        <end position="291"/>
    </location>
</feature>
<dbReference type="AlphaFoldDB" id="A0A167M5F0"/>
<evidence type="ECO:0000256" key="2">
    <source>
        <dbReference type="ARBA" id="ARBA00004760"/>
    </source>
</evidence>
<comment type="pathway">
    <text evidence="2">Lipid metabolism; sphingolipid metabolism.</text>
</comment>
<evidence type="ECO:0000256" key="10">
    <source>
        <dbReference type="ARBA" id="ARBA00022989"/>
    </source>
</evidence>
<proteinExistence type="inferred from homology"/>
<dbReference type="GO" id="GO:0016020">
    <property type="term" value="C:membrane"/>
    <property type="evidence" value="ECO:0007669"/>
    <property type="project" value="UniProtKB-SubCell"/>
</dbReference>
<dbReference type="PANTHER" id="PTHR16320:SF24">
    <property type="entry name" value="PHOSPHODIESTERASE, PUTATIVE-RELATED"/>
    <property type="match status" value="1"/>
</dbReference>
<keyword evidence="8" id="KW-0460">Magnesium</keyword>
<dbReference type="Gene3D" id="3.60.10.10">
    <property type="entry name" value="Endonuclease/exonuclease/phosphatase"/>
    <property type="match status" value="1"/>
</dbReference>
<evidence type="ECO:0000256" key="12">
    <source>
        <dbReference type="ARBA" id="ARBA00023136"/>
    </source>
</evidence>
<evidence type="ECO:0000256" key="5">
    <source>
        <dbReference type="ARBA" id="ARBA00022692"/>
    </source>
</evidence>
<keyword evidence="17" id="KW-1185">Reference proteome</keyword>
<evidence type="ECO:0000256" key="8">
    <source>
        <dbReference type="ARBA" id="ARBA00022842"/>
    </source>
</evidence>
<dbReference type="GO" id="GO:0046872">
    <property type="term" value="F:metal ion binding"/>
    <property type="evidence" value="ECO:0007669"/>
    <property type="project" value="UniProtKB-KW"/>
</dbReference>
<keyword evidence="12 14" id="KW-0472">Membrane</keyword>
<gene>
    <name evidence="16" type="ORF">CALVIDRAFT_537124</name>
</gene>
<organism evidence="16 17">
    <name type="scientific">Calocera viscosa (strain TUFC12733)</name>
    <dbReference type="NCBI Taxonomy" id="1330018"/>
    <lineage>
        <taxon>Eukaryota</taxon>
        <taxon>Fungi</taxon>
        <taxon>Dikarya</taxon>
        <taxon>Basidiomycota</taxon>
        <taxon>Agaricomycotina</taxon>
        <taxon>Dacrymycetes</taxon>
        <taxon>Dacrymycetales</taxon>
        <taxon>Dacrymycetaceae</taxon>
        <taxon>Calocera</taxon>
    </lineage>
</organism>
<evidence type="ECO:0000256" key="13">
    <source>
        <dbReference type="SAM" id="MobiDB-lite"/>
    </source>
</evidence>
<name>A0A167M5F0_CALVF</name>
<dbReference type="OrthoDB" id="387657at2759"/>
<evidence type="ECO:0000256" key="7">
    <source>
        <dbReference type="ARBA" id="ARBA00022801"/>
    </source>
</evidence>
<dbReference type="Pfam" id="PF03372">
    <property type="entry name" value="Exo_endo_phos"/>
    <property type="match status" value="1"/>
</dbReference>
<dbReference type="GO" id="GO:0006665">
    <property type="term" value="P:sphingolipid metabolic process"/>
    <property type="evidence" value="ECO:0007669"/>
    <property type="project" value="UniProtKB-KW"/>
</dbReference>
<dbReference type="InterPro" id="IPR036691">
    <property type="entry name" value="Endo/exonu/phosph_ase_sf"/>
</dbReference>
<dbReference type="InterPro" id="IPR005135">
    <property type="entry name" value="Endo/exonuclease/phosphatase"/>
</dbReference>
<evidence type="ECO:0000313" key="16">
    <source>
        <dbReference type="EMBL" id="KZO96353.1"/>
    </source>
</evidence>
<evidence type="ECO:0000256" key="14">
    <source>
        <dbReference type="SAM" id="Phobius"/>
    </source>
</evidence>
<feature type="transmembrane region" description="Helical" evidence="14">
    <location>
        <begin position="374"/>
        <end position="396"/>
    </location>
</feature>
<accession>A0A167M5F0</accession>
<evidence type="ECO:0000256" key="9">
    <source>
        <dbReference type="ARBA" id="ARBA00022919"/>
    </source>
</evidence>